<evidence type="ECO:0000256" key="1">
    <source>
        <dbReference type="SAM" id="Phobius"/>
    </source>
</evidence>
<keyword evidence="1" id="KW-1133">Transmembrane helix</keyword>
<dbReference type="EMBL" id="LDQC01000026">
    <property type="protein sequence ID" value="KTR08829.1"/>
    <property type="molecule type" value="Genomic_DNA"/>
</dbReference>
<sequence length="63" mass="6263">MGALAGSTITLGIVAVCVVGPGSAQASRLLAAALILAGSSVACFTATAVVQHPKRAQQLPQRY</sequence>
<reference evidence="2 3" key="1">
    <citation type="journal article" date="2016" name="Front. Microbiol.">
        <title>Genomic Resource of Rice Seed Associated Bacteria.</title>
        <authorList>
            <person name="Midha S."/>
            <person name="Bansal K."/>
            <person name="Sharma S."/>
            <person name="Kumar N."/>
            <person name="Patil P.P."/>
            <person name="Chaudhry V."/>
            <person name="Patil P.B."/>
        </authorList>
    </citation>
    <scope>NUCLEOTIDE SEQUENCE [LARGE SCALE GENOMIC DNA]</scope>
    <source>
        <strain evidence="2 3">NS184</strain>
    </source>
</reference>
<evidence type="ECO:0000313" key="2">
    <source>
        <dbReference type="EMBL" id="KTR08829.1"/>
    </source>
</evidence>
<name>A0A175RZH9_9MICO</name>
<accession>A0A175RZH9</accession>
<dbReference type="Proteomes" id="UP000078252">
    <property type="component" value="Unassembled WGS sequence"/>
</dbReference>
<organism evidence="2 3">
    <name type="scientific">Curtobacterium luteum</name>
    <dbReference type="NCBI Taxonomy" id="33881"/>
    <lineage>
        <taxon>Bacteria</taxon>
        <taxon>Bacillati</taxon>
        <taxon>Actinomycetota</taxon>
        <taxon>Actinomycetes</taxon>
        <taxon>Micrococcales</taxon>
        <taxon>Microbacteriaceae</taxon>
        <taxon>Curtobacterium</taxon>
    </lineage>
</organism>
<keyword evidence="1" id="KW-0472">Membrane</keyword>
<dbReference type="AlphaFoldDB" id="A0A175RZH9"/>
<proteinExistence type="predicted"/>
<gene>
    <name evidence="2" type="ORF">NS184_04730</name>
</gene>
<evidence type="ECO:0000313" key="3">
    <source>
        <dbReference type="Proteomes" id="UP000078252"/>
    </source>
</evidence>
<keyword evidence="1" id="KW-0812">Transmembrane</keyword>
<protein>
    <submittedName>
        <fullName evidence="2">Uncharacterized protein</fullName>
    </submittedName>
</protein>
<comment type="caution">
    <text evidence="2">The sequence shown here is derived from an EMBL/GenBank/DDBJ whole genome shotgun (WGS) entry which is preliminary data.</text>
</comment>
<dbReference type="PATRIC" id="fig|33881.3.peg.1218"/>
<feature type="transmembrane region" description="Helical" evidence="1">
    <location>
        <begin position="29"/>
        <end position="50"/>
    </location>
</feature>